<dbReference type="Gene3D" id="3.40.50.300">
    <property type="entry name" value="P-loop containing nucleotide triphosphate hydrolases"/>
    <property type="match status" value="2"/>
</dbReference>
<evidence type="ECO:0000313" key="7">
    <source>
        <dbReference type="Proteomes" id="UP000275225"/>
    </source>
</evidence>
<name>A0A3N6W635_9ACTN</name>
<dbReference type="GO" id="GO:0016887">
    <property type="term" value="F:ATP hydrolysis activity"/>
    <property type="evidence" value="ECO:0007669"/>
    <property type="project" value="InterPro"/>
</dbReference>
<dbReference type="InterPro" id="IPR003593">
    <property type="entry name" value="AAA+_ATPase"/>
</dbReference>
<evidence type="ECO:0000256" key="2">
    <source>
        <dbReference type="ARBA" id="ARBA00022741"/>
    </source>
</evidence>
<dbReference type="SMART" id="SM00382">
    <property type="entry name" value="AAA"/>
    <property type="match status" value="2"/>
</dbReference>
<organism evidence="6 7">
    <name type="scientific">Aeromicrobium camelliae</name>
    <dbReference type="NCBI Taxonomy" id="1538144"/>
    <lineage>
        <taxon>Bacteria</taxon>
        <taxon>Bacillati</taxon>
        <taxon>Actinomycetota</taxon>
        <taxon>Actinomycetes</taxon>
        <taxon>Propionibacteriales</taxon>
        <taxon>Nocardioidaceae</taxon>
        <taxon>Aeromicrobium</taxon>
    </lineage>
</organism>
<dbReference type="Proteomes" id="UP000275225">
    <property type="component" value="Unassembled WGS sequence"/>
</dbReference>
<dbReference type="PANTHER" id="PTHR19211">
    <property type="entry name" value="ATP-BINDING TRANSPORT PROTEIN-RELATED"/>
    <property type="match status" value="1"/>
</dbReference>
<accession>A0A3N6W635</accession>
<dbReference type="SUPFAM" id="SSF52540">
    <property type="entry name" value="P-loop containing nucleoside triphosphate hydrolases"/>
    <property type="match status" value="2"/>
</dbReference>
<keyword evidence="2" id="KW-0547">Nucleotide-binding</keyword>
<dbReference type="InterPro" id="IPR003439">
    <property type="entry name" value="ABC_transporter-like_ATP-bd"/>
</dbReference>
<dbReference type="FunFam" id="3.40.50.300:FF:000597">
    <property type="entry name" value="ABC transporter ATP-binding protein"/>
    <property type="match status" value="1"/>
</dbReference>
<dbReference type="FunFam" id="3.40.50.300:FF:001320">
    <property type="entry name" value="Heme ABC transporter ATP-binding protein"/>
    <property type="match status" value="1"/>
</dbReference>
<keyword evidence="4" id="KW-0175">Coiled coil</keyword>
<keyword evidence="7" id="KW-1185">Reference proteome</keyword>
<evidence type="ECO:0000256" key="1">
    <source>
        <dbReference type="ARBA" id="ARBA00022737"/>
    </source>
</evidence>
<dbReference type="EMBL" id="RQJX01000015">
    <property type="protein sequence ID" value="RQN02989.1"/>
    <property type="molecule type" value="Genomic_DNA"/>
</dbReference>
<keyword evidence="3 6" id="KW-0067">ATP-binding</keyword>
<dbReference type="InterPro" id="IPR050611">
    <property type="entry name" value="ABCF"/>
</dbReference>
<feature type="coiled-coil region" evidence="4">
    <location>
        <begin position="299"/>
        <end position="326"/>
    </location>
</feature>
<dbReference type="OrthoDB" id="5592724at2"/>
<dbReference type="InterPro" id="IPR027417">
    <property type="entry name" value="P-loop_NTPase"/>
</dbReference>
<proteinExistence type="predicted"/>
<evidence type="ECO:0000256" key="3">
    <source>
        <dbReference type="ARBA" id="ARBA00022840"/>
    </source>
</evidence>
<dbReference type="Pfam" id="PF00005">
    <property type="entry name" value="ABC_tran"/>
    <property type="match status" value="2"/>
</dbReference>
<protein>
    <submittedName>
        <fullName evidence="6">ABC transporter ATP-binding protein</fullName>
    </submittedName>
</protein>
<dbReference type="RefSeq" id="WP_124237252.1">
    <property type="nucleotide sequence ID" value="NZ_JBHUFI010000013.1"/>
</dbReference>
<dbReference type="GO" id="GO:0005524">
    <property type="term" value="F:ATP binding"/>
    <property type="evidence" value="ECO:0007669"/>
    <property type="project" value="UniProtKB-KW"/>
</dbReference>
<dbReference type="PANTHER" id="PTHR19211:SF6">
    <property type="entry name" value="BLL7188 PROTEIN"/>
    <property type="match status" value="1"/>
</dbReference>
<comment type="caution">
    <text evidence="6">The sequence shown here is derived from an EMBL/GenBank/DDBJ whole genome shotgun (WGS) entry which is preliminary data.</text>
</comment>
<evidence type="ECO:0000313" key="6">
    <source>
        <dbReference type="EMBL" id="RQN02989.1"/>
    </source>
</evidence>
<dbReference type="AlphaFoldDB" id="A0A3N6W635"/>
<evidence type="ECO:0000259" key="5">
    <source>
        <dbReference type="PROSITE" id="PS50893"/>
    </source>
</evidence>
<gene>
    <name evidence="6" type="ORF">EHW97_11175</name>
</gene>
<sequence>MRPSTSLTTSHLTFRWPDGELVLDDLTIGVGPGRHGLVGRNGTGKSTLLRLLAGELTPTSGSVSVDGLLAYLPQDPAADAEAPVADVLGVSPVLAAIARIEGGSVDPRDFDTVGDDWDIAERVAAALARVGLAAVGLQRPVGSLSGGELVLLSLTALLLQRPEVLLLDEATNNLDRRARQRLYDLVTGFGGTLLVVSHDRELLELMDDIGDLREGGIRWYGGGFSAYEEAVAIEQEAAERAVTAADAEVRKEKRQLIESQQILARRERYGRKMYATKREPKIVMGARKRAAQESAGKLRGMHEERLAEARSALAEAEERVRDDREIRVDLPQTRVPAKRQVLSAVGLAPAHGDALLDLDVRGPERIALTGRNGIGKTSLLRTITGSEEPRDGTVQVFVPWRYLPQNLRLLDPALTVVENVRRFAPDADPTTIRGQLARFLFRGRAADQPASTLSGGERWRATLACLLLAEPAPQLLILDEPTNNIDLASIGHLVEALESYEGALLVVSHDERFLDELGLDRRLELG</sequence>
<keyword evidence="1" id="KW-0677">Repeat</keyword>
<evidence type="ECO:0000256" key="4">
    <source>
        <dbReference type="SAM" id="Coils"/>
    </source>
</evidence>
<dbReference type="PROSITE" id="PS50893">
    <property type="entry name" value="ABC_TRANSPORTER_2"/>
    <property type="match status" value="1"/>
</dbReference>
<reference evidence="6 7" key="1">
    <citation type="submission" date="2018-11" db="EMBL/GenBank/DDBJ databases">
        <authorList>
            <person name="Li F."/>
        </authorList>
    </citation>
    <scope>NUCLEOTIDE SEQUENCE [LARGE SCALE GENOMIC DNA]</scope>
    <source>
        <strain evidence="6 7">YS17T</strain>
    </source>
</reference>
<feature type="domain" description="ABC transporter" evidence="5">
    <location>
        <begin position="7"/>
        <end position="239"/>
    </location>
</feature>